<protein>
    <submittedName>
        <fullName evidence="10">Beta-galactosidase</fullName>
    </submittedName>
</protein>
<evidence type="ECO:0000259" key="8">
    <source>
        <dbReference type="Pfam" id="PF16355"/>
    </source>
</evidence>
<evidence type="ECO:0000259" key="5">
    <source>
        <dbReference type="Pfam" id="PF00703"/>
    </source>
</evidence>
<evidence type="ECO:0000256" key="2">
    <source>
        <dbReference type="ARBA" id="ARBA00022801"/>
    </source>
</evidence>
<feature type="domain" description="Glycoside hydrolase family 2 catalytic" evidence="6">
    <location>
        <begin position="331"/>
        <end position="471"/>
    </location>
</feature>
<dbReference type="Proteomes" id="UP000295221">
    <property type="component" value="Unassembled WGS sequence"/>
</dbReference>
<feature type="domain" description="Glycosyl hydrolases family 2 sugar binding" evidence="7">
    <location>
        <begin position="115"/>
        <end position="209"/>
    </location>
</feature>
<feature type="chain" id="PRO_5020777100" evidence="4">
    <location>
        <begin position="24"/>
        <end position="959"/>
    </location>
</feature>
<dbReference type="Gene3D" id="2.60.120.260">
    <property type="entry name" value="Galactose-binding domain-like"/>
    <property type="match status" value="1"/>
</dbReference>
<comment type="caution">
    <text evidence="10">The sequence shown here is derived from an EMBL/GenBank/DDBJ whole genome shotgun (WGS) entry which is preliminary data.</text>
</comment>
<dbReference type="Pfam" id="PF00703">
    <property type="entry name" value="Glyco_hydro_2"/>
    <property type="match status" value="1"/>
</dbReference>
<evidence type="ECO:0000313" key="10">
    <source>
        <dbReference type="EMBL" id="TCO09880.1"/>
    </source>
</evidence>
<reference evidence="10 11" key="1">
    <citation type="submission" date="2019-03" db="EMBL/GenBank/DDBJ databases">
        <title>Genomic Encyclopedia of Type Strains, Phase IV (KMG-IV): sequencing the most valuable type-strain genomes for metagenomic binning, comparative biology and taxonomic classification.</title>
        <authorList>
            <person name="Goeker M."/>
        </authorList>
    </citation>
    <scope>NUCLEOTIDE SEQUENCE [LARGE SCALE GENOMIC DNA]</scope>
    <source>
        <strain evidence="10 11">DSM 24179</strain>
    </source>
</reference>
<dbReference type="InterPro" id="IPR036156">
    <property type="entry name" value="Beta-gal/glucu_dom_sf"/>
</dbReference>
<evidence type="ECO:0000259" key="7">
    <source>
        <dbReference type="Pfam" id="PF02837"/>
    </source>
</evidence>
<dbReference type="GO" id="GO:0004553">
    <property type="term" value="F:hydrolase activity, hydrolyzing O-glycosyl compounds"/>
    <property type="evidence" value="ECO:0007669"/>
    <property type="project" value="InterPro"/>
</dbReference>
<dbReference type="Gene3D" id="3.20.20.80">
    <property type="entry name" value="Glycosidases"/>
    <property type="match status" value="1"/>
</dbReference>
<dbReference type="Gene3D" id="2.60.40.10">
    <property type="entry name" value="Immunoglobulins"/>
    <property type="match status" value="4"/>
</dbReference>
<feature type="domain" description="Glycoside hydrolase family 2" evidence="9">
    <location>
        <begin position="696"/>
        <end position="758"/>
    </location>
</feature>
<feature type="domain" description="DUF4982" evidence="8">
    <location>
        <begin position="625"/>
        <end position="680"/>
    </location>
</feature>
<keyword evidence="3" id="KW-0326">Glycosidase</keyword>
<evidence type="ECO:0000313" key="11">
    <source>
        <dbReference type="Proteomes" id="UP000295221"/>
    </source>
</evidence>
<evidence type="ECO:0000256" key="3">
    <source>
        <dbReference type="ARBA" id="ARBA00023295"/>
    </source>
</evidence>
<dbReference type="Pfam" id="PF02836">
    <property type="entry name" value="Glyco_hydro_2_C"/>
    <property type="match status" value="1"/>
</dbReference>
<dbReference type="InterPro" id="IPR017853">
    <property type="entry name" value="GH"/>
</dbReference>
<name>A0A4R2GM85_9BACT</name>
<dbReference type="InterPro" id="IPR040605">
    <property type="entry name" value="Glyco_hydro2_dom5"/>
</dbReference>
<dbReference type="PROSITE" id="PS00608">
    <property type="entry name" value="GLYCOSYL_HYDROL_F2_2"/>
    <property type="match status" value="1"/>
</dbReference>
<dbReference type="InterPro" id="IPR006104">
    <property type="entry name" value="Glyco_hydro_2_N"/>
</dbReference>
<dbReference type="EMBL" id="SLWK01000002">
    <property type="protein sequence ID" value="TCO09880.1"/>
    <property type="molecule type" value="Genomic_DNA"/>
</dbReference>
<dbReference type="InterPro" id="IPR006103">
    <property type="entry name" value="Glyco_hydro_2_cat"/>
</dbReference>
<dbReference type="InterPro" id="IPR006102">
    <property type="entry name" value="Ig-like_GH2"/>
</dbReference>
<dbReference type="SUPFAM" id="SSF49303">
    <property type="entry name" value="beta-Galactosidase/glucuronidase domain"/>
    <property type="match status" value="1"/>
</dbReference>
<evidence type="ECO:0000259" key="6">
    <source>
        <dbReference type="Pfam" id="PF02836"/>
    </source>
</evidence>
<organism evidence="10 11">
    <name type="scientific">Natronoflexus pectinivorans</name>
    <dbReference type="NCBI Taxonomy" id="682526"/>
    <lineage>
        <taxon>Bacteria</taxon>
        <taxon>Pseudomonadati</taxon>
        <taxon>Bacteroidota</taxon>
        <taxon>Bacteroidia</taxon>
        <taxon>Marinilabiliales</taxon>
        <taxon>Marinilabiliaceae</taxon>
        <taxon>Natronoflexus</taxon>
    </lineage>
</organism>
<comment type="similarity">
    <text evidence="1">Belongs to the glycosyl hydrolase 2 family.</text>
</comment>
<proteinExistence type="inferred from homology"/>
<dbReference type="GO" id="GO:0005975">
    <property type="term" value="P:carbohydrate metabolic process"/>
    <property type="evidence" value="ECO:0007669"/>
    <property type="project" value="InterPro"/>
</dbReference>
<dbReference type="Pfam" id="PF16355">
    <property type="entry name" value="DUF4982"/>
    <property type="match status" value="1"/>
</dbReference>
<dbReference type="AlphaFoldDB" id="A0A4R2GM85"/>
<dbReference type="PANTHER" id="PTHR42732">
    <property type="entry name" value="BETA-GALACTOSIDASE"/>
    <property type="match status" value="1"/>
</dbReference>
<dbReference type="PANTHER" id="PTHR42732:SF1">
    <property type="entry name" value="BETA-MANNOSIDASE"/>
    <property type="match status" value="1"/>
</dbReference>
<dbReference type="InterPro" id="IPR048230">
    <property type="entry name" value="GalA-like"/>
</dbReference>
<dbReference type="InterPro" id="IPR023232">
    <property type="entry name" value="Glyco_hydro_2_AS"/>
</dbReference>
<dbReference type="SUPFAM" id="SSF49785">
    <property type="entry name" value="Galactose-binding domain-like"/>
    <property type="match status" value="1"/>
</dbReference>
<dbReference type="InterPro" id="IPR013783">
    <property type="entry name" value="Ig-like_fold"/>
</dbReference>
<dbReference type="Pfam" id="PF02837">
    <property type="entry name" value="Glyco_hydro_2_N"/>
    <property type="match status" value="1"/>
</dbReference>
<dbReference type="PRINTS" id="PR00132">
    <property type="entry name" value="GLHYDRLASE2"/>
</dbReference>
<keyword evidence="4" id="KW-0732">Signal</keyword>
<feature type="domain" description="Glycoside hydrolase family 2 immunoglobulin-like beta-sandwich" evidence="5">
    <location>
        <begin position="219"/>
        <end position="323"/>
    </location>
</feature>
<feature type="signal peptide" evidence="4">
    <location>
        <begin position="1"/>
        <end position="23"/>
    </location>
</feature>
<sequence length="959" mass="107699">MNMILRKLGVLFAVLMLSLSAIADSSPRERLLMNYDWKFAFGHATDIEEDFNVGTSYFTYLAKAGYGDGAAAADFDDRSWRLLDLPHDWAVEAEFHPDASHSHGYKAVGPGFPESSVGWYRRSFYIPEEDLGKRIFIEFDGVFRDARVWVNGFYCGNEPSGYTSFSYDVTEYLNYGGNNVVSIRVDASMEEGWFYEGAGIYRHVHLTKTDPLYVPQYGTYVTTQVDDDQSEVTARITVMNKNLEPVSFQIENKIIDAEGRVVASGKSGIKELKSMYHGEYPMILNVDNPRLWDIDDPHLYQLVTNICQNGVLVDEFKTTFGIRTIEWTPDRGFFLNGRHVKIKGTNNHQNHAGVGTAIPDALHEWRIRQLQYMGNNTYRMAHYPPSPALLEACDRMGMLVVNENRLMGTTDEILDHLRRLIIRDRNHPSVILWSIGNEEWMIEGNEKGARIALNMQAFAKKYDETRPINVAVSGTWGGGISSVIEVMGYNYLRHGDTDKHYAANPWQASLGTEEGSTNTTRGIYFDDFDKQHLAAYDRPTNGFIRIRDGWKHYAERDYLAGMCIWTGFDYRGESTPFEFPSVVSYFGMMDLCGFPKDNVYYLKSWWSNDPVLHVFPHWNWPGREGEEIDVWVYSNFEEIELFLNGESLGKQTMKPNDYLSWMVEYQPGTVKAVAYENGEVAMTTEVSTTGTPSSVALVADRTEIRGDRADLSVITVRVEDENGVLIPDAMHDVVFDISGPGRIIGVGNGDPVSHEPCKFVETIKALKIESIRAKPLSEVRLRRVLAPGFDCSSWEPGLQGDGLAPGTESVPVVFRGTFNLTGEDLSKGKIQWMYKSIGHNQSVYVNSKLVGENLSGDAPFHQFDLAASTLKVGANVVTIVANPFVKAHVWNSENTNPGLVRVEIPADQWRRRVFNGLAQVLVQSTGEAGEIVLSAKSDGLTHDDIVITALESDIGPVVK</sequence>
<dbReference type="InterPro" id="IPR032311">
    <property type="entry name" value="DUF4982"/>
</dbReference>
<keyword evidence="11" id="KW-1185">Reference proteome</keyword>
<dbReference type="SUPFAM" id="SSF51445">
    <property type="entry name" value="(Trans)glycosidases"/>
    <property type="match status" value="1"/>
</dbReference>
<dbReference type="InterPro" id="IPR051913">
    <property type="entry name" value="GH2_Domain-Containing"/>
</dbReference>
<accession>A0A4R2GM85</accession>
<evidence type="ECO:0000259" key="9">
    <source>
        <dbReference type="Pfam" id="PF18565"/>
    </source>
</evidence>
<dbReference type="InterPro" id="IPR008979">
    <property type="entry name" value="Galactose-bd-like_sf"/>
</dbReference>
<gene>
    <name evidence="10" type="ORF">EV194_102309</name>
</gene>
<dbReference type="NCBIfam" id="NF041462">
    <property type="entry name" value="GalA"/>
    <property type="match status" value="1"/>
</dbReference>
<evidence type="ECO:0000256" key="4">
    <source>
        <dbReference type="SAM" id="SignalP"/>
    </source>
</evidence>
<dbReference type="InterPro" id="IPR006101">
    <property type="entry name" value="Glyco_hydro_2"/>
</dbReference>
<dbReference type="RefSeq" id="WP_243699333.1">
    <property type="nucleotide sequence ID" value="NZ_SLWK01000002.1"/>
</dbReference>
<keyword evidence="2" id="KW-0378">Hydrolase</keyword>
<dbReference type="Pfam" id="PF18565">
    <property type="entry name" value="Glyco_hydro2_C5"/>
    <property type="match status" value="1"/>
</dbReference>
<evidence type="ECO:0000256" key="1">
    <source>
        <dbReference type="ARBA" id="ARBA00007401"/>
    </source>
</evidence>